<comment type="caution">
    <text evidence="1">The sequence shown here is derived from an EMBL/GenBank/DDBJ whole genome shotgun (WGS) entry which is preliminary data.</text>
</comment>
<accession>A0A9Q0K2A0</accession>
<dbReference type="AlphaFoldDB" id="A0A9Q0K2A0"/>
<dbReference type="GO" id="GO:0004497">
    <property type="term" value="F:monooxygenase activity"/>
    <property type="evidence" value="ECO:0007669"/>
    <property type="project" value="InterPro"/>
</dbReference>
<dbReference type="GO" id="GO:0005506">
    <property type="term" value="F:iron ion binding"/>
    <property type="evidence" value="ECO:0007669"/>
    <property type="project" value="InterPro"/>
</dbReference>
<dbReference type="Gene3D" id="1.10.630.10">
    <property type="entry name" value="Cytochrome P450"/>
    <property type="match status" value="1"/>
</dbReference>
<dbReference type="Pfam" id="PF00067">
    <property type="entry name" value="p450"/>
    <property type="match status" value="1"/>
</dbReference>
<reference evidence="1" key="1">
    <citation type="journal article" date="2023" name="Plant J.">
        <title>The genome of the king protea, Protea cynaroides.</title>
        <authorList>
            <person name="Chang J."/>
            <person name="Duong T.A."/>
            <person name="Schoeman C."/>
            <person name="Ma X."/>
            <person name="Roodt D."/>
            <person name="Barker N."/>
            <person name="Li Z."/>
            <person name="Van de Peer Y."/>
            <person name="Mizrachi E."/>
        </authorList>
    </citation>
    <scope>NUCLEOTIDE SEQUENCE</scope>
    <source>
        <tissue evidence="1">Young leaves</tissue>
    </source>
</reference>
<dbReference type="PANTHER" id="PTHR24299">
    <property type="entry name" value="CYTOCHROME P450 FAMILY 1"/>
    <property type="match status" value="1"/>
</dbReference>
<organism evidence="1 2">
    <name type="scientific">Protea cynaroides</name>
    <dbReference type="NCBI Taxonomy" id="273540"/>
    <lineage>
        <taxon>Eukaryota</taxon>
        <taxon>Viridiplantae</taxon>
        <taxon>Streptophyta</taxon>
        <taxon>Embryophyta</taxon>
        <taxon>Tracheophyta</taxon>
        <taxon>Spermatophyta</taxon>
        <taxon>Magnoliopsida</taxon>
        <taxon>Proteales</taxon>
        <taxon>Proteaceae</taxon>
        <taxon>Protea</taxon>
    </lineage>
</organism>
<protein>
    <recommendedName>
        <fullName evidence="3">Cytochrome P450</fullName>
    </recommendedName>
</protein>
<sequence>MAYCGEHSGVLSKETGISVDTWAYERMNTEIACFRFGDVHVIPVTCPEIAREFLKKQDATFMSRPFTMGTEYTSCGFLSTTVAPSGDQWKKMKRVVASAVINPSRLRWLLDKRTEEADNLVRYVHNQCISGAIVDVRVVVRQYSGNVIRKMMFNKRYFGEGRKDGGAGIEEEEYNNALFTVLYVLCTFCVSNYMPSLRRFDLKWTREDLERGN</sequence>
<dbReference type="InterPro" id="IPR001128">
    <property type="entry name" value="Cyt_P450"/>
</dbReference>
<evidence type="ECO:0000313" key="2">
    <source>
        <dbReference type="Proteomes" id="UP001141806"/>
    </source>
</evidence>
<dbReference type="Proteomes" id="UP001141806">
    <property type="component" value="Unassembled WGS sequence"/>
</dbReference>
<dbReference type="GO" id="GO:0016705">
    <property type="term" value="F:oxidoreductase activity, acting on paired donors, with incorporation or reduction of molecular oxygen"/>
    <property type="evidence" value="ECO:0007669"/>
    <property type="project" value="InterPro"/>
</dbReference>
<dbReference type="PANTHER" id="PTHR24299:SF52">
    <property type="entry name" value="CYTOCHROME P450"/>
    <property type="match status" value="1"/>
</dbReference>
<evidence type="ECO:0000313" key="1">
    <source>
        <dbReference type="EMBL" id="KAJ4958878.1"/>
    </source>
</evidence>
<gene>
    <name evidence="1" type="ORF">NE237_025989</name>
</gene>
<proteinExistence type="predicted"/>
<name>A0A9Q0K2A0_9MAGN</name>
<dbReference type="GO" id="GO:0020037">
    <property type="term" value="F:heme binding"/>
    <property type="evidence" value="ECO:0007669"/>
    <property type="project" value="InterPro"/>
</dbReference>
<dbReference type="EMBL" id="JAMYWD010000010">
    <property type="protein sequence ID" value="KAJ4958878.1"/>
    <property type="molecule type" value="Genomic_DNA"/>
</dbReference>
<dbReference type="SUPFAM" id="SSF48264">
    <property type="entry name" value="Cytochrome P450"/>
    <property type="match status" value="1"/>
</dbReference>
<dbReference type="InterPro" id="IPR036396">
    <property type="entry name" value="Cyt_P450_sf"/>
</dbReference>
<evidence type="ECO:0008006" key="3">
    <source>
        <dbReference type="Google" id="ProtNLM"/>
    </source>
</evidence>
<keyword evidence="2" id="KW-1185">Reference proteome</keyword>
<dbReference type="OrthoDB" id="2789670at2759"/>